<evidence type="ECO:0000313" key="1">
    <source>
        <dbReference type="EMBL" id="AZI44405.1"/>
    </source>
</evidence>
<dbReference type="OrthoDB" id="9800945at2"/>
<sequence length="325" mass="35979">MTSNHDAWPPLPLAPWQDTLETVHLWTQIVGKVRLALTPWVNHSWHLTLSLSARGLTTGLIHHPHGAFEIEFDFRRHCLLVVTGAGERRSFALQGLRVAGFYQTLMDTLDELGLGVEIWPSPTELPDPILAFPEDEQHAAYDPEAVTRYWQALLSVHRVLNVFRAGFCGKVSPVHFFWGAFDLAVTRFSGRTAPKYPGGVPHCPDWVMEEAYSHELSSAGFWPGTGLGEAAFYAYAYPEPPGFKTARVGPVGAVYHAGLGEFILPYETVRLAADPDAALLEFLQSTYVAAAELGRWNRVALDYTPWPAATVRQVISGQGASHHQT</sequence>
<proteinExistence type="predicted"/>
<dbReference type="Pfam" id="PF19459">
    <property type="entry name" value="DUF5996"/>
    <property type="match status" value="1"/>
</dbReference>
<reference evidence="1 2" key="1">
    <citation type="submission" date="2018-11" db="EMBL/GenBank/DDBJ databases">
        <title>Deinococcus shelandsis sp. nov., isolated from South Shetland Islands soil of Antarctica.</title>
        <authorList>
            <person name="Tian J."/>
        </authorList>
    </citation>
    <scope>NUCLEOTIDE SEQUENCE [LARGE SCALE GENOMIC DNA]</scope>
    <source>
        <strain evidence="1 2">S14-83T</strain>
    </source>
</reference>
<organism evidence="1 2">
    <name type="scientific">Deinococcus psychrotolerans</name>
    <dbReference type="NCBI Taxonomy" id="2489213"/>
    <lineage>
        <taxon>Bacteria</taxon>
        <taxon>Thermotogati</taxon>
        <taxon>Deinococcota</taxon>
        <taxon>Deinococci</taxon>
        <taxon>Deinococcales</taxon>
        <taxon>Deinococcaceae</taxon>
        <taxon>Deinococcus</taxon>
    </lineage>
</organism>
<gene>
    <name evidence="1" type="ORF">EHF33_16140</name>
</gene>
<protein>
    <recommendedName>
        <fullName evidence="3">Ava_C0101 and related proteins</fullName>
    </recommendedName>
</protein>
<keyword evidence="2" id="KW-1185">Reference proteome</keyword>
<evidence type="ECO:0008006" key="3">
    <source>
        <dbReference type="Google" id="ProtNLM"/>
    </source>
</evidence>
<dbReference type="RefSeq" id="WP_124874008.1">
    <property type="nucleotide sequence ID" value="NZ_CP034184.1"/>
</dbReference>
<name>A0A3G8YHF3_9DEIO</name>
<evidence type="ECO:0000313" key="2">
    <source>
        <dbReference type="Proteomes" id="UP000276417"/>
    </source>
</evidence>
<dbReference type="Proteomes" id="UP000276417">
    <property type="component" value="Chromosome 2"/>
</dbReference>
<dbReference type="AlphaFoldDB" id="A0A3G8YHF3"/>
<dbReference type="EMBL" id="CP034184">
    <property type="protein sequence ID" value="AZI44405.1"/>
    <property type="molecule type" value="Genomic_DNA"/>
</dbReference>
<dbReference type="InterPro" id="IPR046038">
    <property type="entry name" value="DUF5996"/>
</dbReference>
<dbReference type="KEGG" id="dph:EHF33_16140"/>
<accession>A0A3G8YHF3</accession>